<dbReference type="InterPro" id="IPR001537">
    <property type="entry name" value="SpoU_MeTrfase"/>
</dbReference>
<keyword evidence="3 8" id="KW-0808">Transferase</keyword>
<dbReference type="InterPro" id="IPR029028">
    <property type="entry name" value="Alpha/beta_knot_MTases"/>
</dbReference>
<evidence type="ECO:0000256" key="3">
    <source>
        <dbReference type="ARBA" id="ARBA00022679"/>
    </source>
</evidence>
<dbReference type="EMBL" id="LR586016">
    <property type="protein sequence ID" value="VIP01690.1"/>
    <property type="molecule type" value="Genomic_DNA"/>
</dbReference>
<dbReference type="EMBL" id="LR593887">
    <property type="protein sequence ID" value="VTR99158.1"/>
    <property type="molecule type" value="Genomic_DNA"/>
</dbReference>
<evidence type="ECO:0000256" key="2">
    <source>
        <dbReference type="ARBA" id="ARBA00022603"/>
    </source>
</evidence>
<dbReference type="PANTHER" id="PTHR42786:SF2">
    <property type="entry name" value="TRNA (CYTIDINE_URIDINE-2'-O-)-METHYLTRANSFERASE TRMJ"/>
    <property type="match status" value="1"/>
</dbReference>
<keyword evidence="2 5" id="KW-0489">Methyltransferase</keyword>
<accession>A0A6C2YJE6</accession>
<keyword evidence="4 5" id="KW-0949">S-adenosyl-L-methionine</keyword>
<comment type="catalytic activity">
    <reaction evidence="5">
        <text>cytidine(32) in tRNA + S-adenosyl-L-methionine = 2'-O-methylcytidine(32) in tRNA + S-adenosyl-L-homocysteine + H(+)</text>
        <dbReference type="Rhea" id="RHEA:42932"/>
        <dbReference type="Rhea" id="RHEA-COMP:10288"/>
        <dbReference type="Rhea" id="RHEA-COMP:10289"/>
        <dbReference type="ChEBI" id="CHEBI:15378"/>
        <dbReference type="ChEBI" id="CHEBI:57856"/>
        <dbReference type="ChEBI" id="CHEBI:59789"/>
        <dbReference type="ChEBI" id="CHEBI:74495"/>
        <dbReference type="ChEBI" id="CHEBI:82748"/>
        <dbReference type="EC" id="2.1.1.200"/>
    </reaction>
</comment>
<comment type="subunit">
    <text evidence="5">Homodimer.</text>
</comment>
<dbReference type="GO" id="GO:0002128">
    <property type="term" value="P:tRNA nucleoside ribose methylation"/>
    <property type="evidence" value="ECO:0007669"/>
    <property type="project" value="TreeGrafter"/>
</dbReference>
<dbReference type="CDD" id="cd18093">
    <property type="entry name" value="SpoU-like_TrmJ"/>
    <property type="match status" value="1"/>
</dbReference>
<dbReference type="KEGG" id="tim:GMBLW1_22700"/>
<evidence type="ECO:0000313" key="9">
    <source>
        <dbReference type="Proteomes" id="UP000464378"/>
    </source>
</evidence>
<comment type="similarity">
    <text evidence="1">Belongs to the class IV-like SAM-binding methyltransferase superfamily. RNA methyltransferase TrmH family.</text>
</comment>
<comment type="subcellular location">
    <subcellularLocation>
        <location evidence="5">Cytoplasm</location>
    </subcellularLocation>
</comment>
<gene>
    <name evidence="5" type="primary">trmJ</name>
    <name evidence="8" type="ORF">GMBLW1_22700</name>
</gene>
<evidence type="ECO:0000259" key="7">
    <source>
        <dbReference type="Pfam" id="PF00588"/>
    </source>
</evidence>
<dbReference type="NCBIfam" id="TIGR00050">
    <property type="entry name" value="rRNA_methyl_1"/>
    <property type="match status" value="1"/>
</dbReference>
<dbReference type="InParanoid" id="A0A6C2YJE6"/>
<dbReference type="Proteomes" id="UP000464378">
    <property type="component" value="Chromosome"/>
</dbReference>
<protein>
    <recommendedName>
        <fullName evidence="5">tRNA (cytidine/uridine-2'-O-)-methyltransferase TrmJ</fullName>
        <ecNumber evidence="5">2.1.1.200</ecNumber>
    </recommendedName>
    <alternativeName>
        <fullName evidence="5">tRNA (cytidine(32)/uridine(32)-2'-O)-methyltransferase</fullName>
    </alternativeName>
    <alternativeName>
        <fullName evidence="5">tRNA Cm32/Um32 methyltransferase</fullName>
    </alternativeName>
</protein>
<dbReference type="GO" id="GO:0160206">
    <property type="term" value="F:tRNA (cytidine(32)/uridine(32)-2'-O)-methyltransferase activity"/>
    <property type="evidence" value="ECO:0007669"/>
    <property type="project" value="UniProtKB-EC"/>
</dbReference>
<keyword evidence="5" id="KW-0963">Cytoplasm</keyword>
<evidence type="ECO:0000313" key="8">
    <source>
        <dbReference type="EMBL" id="VIP01690.1"/>
    </source>
</evidence>
<keyword evidence="9" id="KW-1185">Reference proteome</keyword>
<proteinExistence type="inferred from homology"/>
<sequence length="273" mass="29851">MSLERVRIVLVETHYAGNLGATARVMRNFGVSDLVLVAPYARPNSSEALRMSTHGQQLLEQCRTVADLGEAIADCVCVAATSALDEGRFREQTVGPPDEVLPKLLAAMPSGPVAIVFGPEPSGLTNAQIARCHHLIRIRTSRDYSSLNLAQSVAICLYEMSRQERLMRDPNPPKSPIASHASQERMFAHLQDAFEAIHYLYDERRDALMHGIRQLIGRAGPTEQEVRMLHGLARQLLWTARNGVPQPDLPASPADPDSPADAPPSPPAQETAE</sequence>
<dbReference type="InterPro" id="IPR004384">
    <property type="entry name" value="RNA_MeTrfase_TrmJ/LasT"/>
</dbReference>
<dbReference type="Gene3D" id="3.40.1280.10">
    <property type="match status" value="1"/>
</dbReference>
<dbReference type="PIRSF" id="PIRSF004808">
    <property type="entry name" value="LasT"/>
    <property type="match status" value="1"/>
</dbReference>
<dbReference type="Gene3D" id="1.10.8.590">
    <property type="match status" value="1"/>
</dbReference>
<name>A0A6C2YJE6_9BACT</name>
<feature type="compositionally biased region" description="Low complexity" evidence="6">
    <location>
        <begin position="251"/>
        <end position="260"/>
    </location>
</feature>
<feature type="region of interest" description="Disordered" evidence="6">
    <location>
        <begin position="241"/>
        <end position="273"/>
    </location>
</feature>
<dbReference type="EC" id="2.1.1.200" evidence="5"/>
<evidence type="ECO:0000256" key="1">
    <source>
        <dbReference type="ARBA" id="ARBA00007228"/>
    </source>
</evidence>
<reference evidence="8" key="1">
    <citation type="submission" date="2019-04" db="EMBL/GenBank/DDBJ databases">
        <authorList>
            <consortium name="Science for Life Laboratories"/>
        </authorList>
    </citation>
    <scope>NUCLEOTIDE SEQUENCE</scope>
    <source>
        <strain evidence="8">MBLW1</strain>
    </source>
</reference>
<dbReference type="GO" id="GO:0003723">
    <property type="term" value="F:RNA binding"/>
    <property type="evidence" value="ECO:0007669"/>
    <property type="project" value="InterPro"/>
</dbReference>
<comment type="function">
    <text evidence="5">Catalyzes the formation of 2'O-methylated cytidine (Cm32) or 2'O-methylated uridine (Um32) at position 32 in tRNA.</text>
</comment>
<organism evidence="8">
    <name type="scientific">Tuwongella immobilis</name>
    <dbReference type="NCBI Taxonomy" id="692036"/>
    <lineage>
        <taxon>Bacteria</taxon>
        <taxon>Pseudomonadati</taxon>
        <taxon>Planctomycetota</taxon>
        <taxon>Planctomycetia</taxon>
        <taxon>Gemmatales</taxon>
        <taxon>Gemmataceae</taxon>
        <taxon>Tuwongella</taxon>
    </lineage>
</organism>
<evidence type="ECO:0000256" key="5">
    <source>
        <dbReference type="RuleBase" id="RU362024"/>
    </source>
</evidence>
<dbReference type="AlphaFoldDB" id="A0A6C2YJE6"/>
<dbReference type="Pfam" id="PF00588">
    <property type="entry name" value="SpoU_methylase"/>
    <property type="match status" value="1"/>
</dbReference>
<dbReference type="SUPFAM" id="SSF75217">
    <property type="entry name" value="alpha/beta knot"/>
    <property type="match status" value="1"/>
</dbReference>
<dbReference type="RefSeq" id="WP_162656935.1">
    <property type="nucleotide sequence ID" value="NZ_LR593887.1"/>
</dbReference>
<comment type="catalytic activity">
    <reaction evidence="5">
        <text>uridine(32) in tRNA + S-adenosyl-L-methionine = 2'-O-methyluridine(32) in tRNA + S-adenosyl-L-homocysteine + H(+)</text>
        <dbReference type="Rhea" id="RHEA:42936"/>
        <dbReference type="Rhea" id="RHEA-COMP:10107"/>
        <dbReference type="Rhea" id="RHEA-COMP:10290"/>
        <dbReference type="ChEBI" id="CHEBI:15378"/>
        <dbReference type="ChEBI" id="CHEBI:57856"/>
        <dbReference type="ChEBI" id="CHEBI:59789"/>
        <dbReference type="ChEBI" id="CHEBI:65315"/>
        <dbReference type="ChEBI" id="CHEBI:74478"/>
        <dbReference type="EC" id="2.1.1.200"/>
    </reaction>
</comment>
<feature type="domain" description="tRNA/rRNA methyltransferase SpoU type" evidence="7">
    <location>
        <begin position="6"/>
        <end position="158"/>
    </location>
</feature>
<keyword evidence="5" id="KW-0819">tRNA processing</keyword>
<dbReference type="PANTHER" id="PTHR42786">
    <property type="entry name" value="TRNA/RRNA METHYLTRANSFERASE"/>
    <property type="match status" value="1"/>
</dbReference>
<dbReference type="GO" id="GO:0005829">
    <property type="term" value="C:cytosol"/>
    <property type="evidence" value="ECO:0007669"/>
    <property type="project" value="TreeGrafter"/>
</dbReference>
<dbReference type="InterPro" id="IPR029026">
    <property type="entry name" value="tRNA_m1G_MTases_N"/>
</dbReference>
<evidence type="ECO:0000256" key="4">
    <source>
        <dbReference type="ARBA" id="ARBA00022691"/>
    </source>
</evidence>
<dbReference type="FunCoup" id="A0A6C2YJE6">
    <property type="interactions" value="135"/>
</dbReference>
<evidence type="ECO:0000256" key="6">
    <source>
        <dbReference type="SAM" id="MobiDB-lite"/>
    </source>
</evidence>